<evidence type="ECO:0000313" key="2">
    <source>
        <dbReference type="EMBL" id="KAJ9160651.1"/>
    </source>
</evidence>
<name>A0AA38S9K0_9PEZI</name>
<dbReference type="GO" id="GO:0006508">
    <property type="term" value="P:proteolysis"/>
    <property type="evidence" value="ECO:0007669"/>
    <property type="project" value="InterPro"/>
</dbReference>
<dbReference type="Gene3D" id="2.120.10.30">
    <property type="entry name" value="TolB, C-terminal domain"/>
    <property type="match status" value="1"/>
</dbReference>
<evidence type="ECO:0000313" key="3">
    <source>
        <dbReference type="Proteomes" id="UP001174691"/>
    </source>
</evidence>
<dbReference type="Proteomes" id="UP001174691">
    <property type="component" value="Unassembled WGS sequence"/>
</dbReference>
<sequence>MVTKTIAPYGTWTSPLTAEAVTAGSRSLSSPRADAVSGRGFFLESRANGTQGIVEILADGSTKHVLPDSSSASTIVYEYGGLPYAIIPAGKQHESLRIIFSDAKNKSLNLLDVDTGKVTTLVESETLRYADLDAHPRVSDGKGTAWVLAVEEDHEKPKPADVRNYVVAVNIETGEVKRIASTADFYMFPRFSPDGKQIVWKQWDHPDMPFTSTEIYWADWKDSGDVNNVEHVAGGKGECVTEPRWSPDGTLFFCGEKTNFRQLFRKKVGETEAAQIKLDGLEDYEFGDASFFIGCQGYVFLSETSIVAAPVKFGSYDIIHIDLTTSTWTKLDNPLKDMRFDVLAAQSPTSVLAVGAGYTTPQAVYSITLTPTGGSSVSLVRSSTDTDYPPSLFSTPTPISFPSRKGNPSRSVHGFFWPPHNPSFSAPDDTLPPLLITTHGGPTAHSSPGLKMMDQYFLTRGYAVFAINYTGSSGHGRAYREALYGRWGVADTDDAGDAAEYLSREGMADGRRVGIVGGSAGGYNVLQGLVHYGDVFAGGVCYCGVSDVAALDVETHKMESRYMDLLMGFGEGTPEEERDRVFRERSPVYRAGEIRAPLLLIHGDGDTIVPIRQSWDVKERIEGEGGEVEMIVLRGEGHMFKRAESWQTVVTEGERWWRKTLLRELD</sequence>
<evidence type="ECO:0000259" key="1">
    <source>
        <dbReference type="Pfam" id="PF00326"/>
    </source>
</evidence>
<dbReference type="GO" id="GO:0008236">
    <property type="term" value="F:serine-type peptidase activity"/>
    <property type="evidence" value="ECO:0007669"/>
    <property type="project" value="InterPro"/>
</dbReference>
<dbReference type="SUPFAM" id="SSF82171">
    <property type="entry name" value="DPP6 N-terminal domain-like"/>
    <property type="match status" value="1"/>
</dbReference>
<dbReference type="InterPro" id="IPR011042">
    <property type="entry name" value="6-blade_b-propeller_TolB-like"/>
</dbReference>
<dbReference type="EMBL" id="JANBVN010000032">
    <property type="protein sequence ID" value="KAJ9160651.1"/>
    <property type="molecule type" value="Genomic_DNA"/>
</dbReference>
<dbReference type="Gene3D" id="3.40.50.1820">
    <property type="entry name" value="alpha/beta hydrolase"/>
    <property type="match status" value="1"/>
</dbReference>
<dbReference type="Pfam" id="PF00326">
    <property type="entry name" value="Peptidase_S9"/>
    <property type="match status" value="1"/>
</dbReference>
<dbReference type="PANTHER" id="PTHR43056">
    <property type="entry name" value="PEPTIDASE S9 PROLYL OLIGOPEPTIDASE"/>
    <property type="match status" value="1"/>
</dbReference>
<reference evidence="2" key="1">
    <citation type="submission" date="2022-07" db="EMBL/GenBank/DDBJ databases">
        <title>Fungi with potential for degradation of polypropylene.</title>
        <authorList>
            <person name="Gostincar C."/>
        </authorList>
    </citation>
    <scope>NUCLEOTIDE SEQUENCE</scope>
    <source>
        <strain evidence="2">EXF-13287</strain>
    </source>
</reference>
<dbReference type="PANTHER" id="PTHR43056:SF5">
    <property type="entry name" value="PEPTIDASE S9 PROLYL OLIGOPEPTIDASE CATALYTIC DOMAIN-CONTAINING PROTEIN"/>
    <property type="match status" value="1"/>
</dbReference>
<dbReference type="InterPro" id="IPR050585">
    <property type="entry name" value="Xaa-Pro_dipeptidyl-ppase/CocE"/>
</dbReference>
<gene>
    <name evidence="2" type="ORF">NKR19_g3012</name>
</gene>
<keyword evidence="3" id="KW-1185">Reference proteome</keyword>
<organism evidence="2 3">
    <name type="scientific">Coniochaeta hoffmannii</name>
    <dbReference type="NCBI Taxonomy" id="91930"/>
    <lineage>
        <taxon>Eukaryota</taxon>
        <taxon>Fungi</taxon>
        <taxon>Dikarya</taxon>
        <taxon>Ascomycota</taxon>
        <taxon>Pezizomycotina</taxon>
        <taxon>Sordariomycetes</taxon>
        <taxon>Sordariomycetidae</taxon>
        <taxon>Coniochaetales</taxon>
        <taxon>Coniochaetaceae</taxon>
        <taxon>Coniochaeta</taxon>
    </lineage>
</organism>
<dbReference type="SUPFAM" id="SSF53474">
    <property type="entry name" value="alpha/beta-Hydrolases"/>
    <property type="match status" value="1"/>
</dbReference>
<feature type="domain" description="Peptidase S9 prolyl oligopeptidase catalytic" evidence="1">
    <location>
        <begin position="455"/>
        <end position="660"/>
    </location>
</feature>
<dbReference type="InterPro" id="IPR029058">
    <property type="entry name" value="AB_hydrolase_fold"/>
</dbReference>
<dbReference type="InterPro" id="IPR001375">
    <property type="entry name" value="Peptidase_S9_cat"/>
</dbReference>
<protein>
    <submittedName>
        <fullName evidence="2">Peptidase S9 prolyl oligopeptidase active site-containing protein</fullName>
    </submittedName>
</protein>
<dbReference type="Pfam" id="PF07676">
    <property type="entry name" value="PD40"/>
    <property type="match status" value="2"/>
</dbReference>
<comment type="caution">
    <text evidence="2">The sequence shown here is derived from an EMBL/GenBank/DDBJ whole genome shotgun (WGS) entry which is preliminary data.</text>
</comment>
<dbReference type="InterPro" id="IPR011659">
    <property type="entry name" value="WD40"/>
</dbReference>
<accession>A0AA38S9K0</accession>
<dbReference type="AlphaFoldDB" id="A0AA38S9K0"/>
<proteinExistence type="predicted"/>